<evidence type="ECO:0000256" key="12">
    <source>
        <dbReference type="SAM" id="Phobius"/>
    </source>
</evidence>
<feature type="transmembrane region" description="Helical" evidence="12">
    <location>
        <begin position="115"/>
        <end position="137"/>
    </location>
</feature>
<evidence type="ECO:0000313" key="17">
    <source>
        <dbReference type="Proteomes" id="UP000184536"/>
    </source>
</evidence>
<dbReference type="InterPro" id="IPR036878">
    <property type="entry name" value="Glu_permease_IIB"/>
</dbReference>
<dbReference type="EMBL" id="FQZV01000016">
    <property type="protein sequence ID" value="SHJ16593.1"/>
    <property type="molecule type" value="Genomic_DNA"/>
</dbReference>
<dbReference type="InterPro" id="IPR013013">
    <property type="entry name" value="PTS_EIIC_1"/>
</dbReference>
<keyword evidence="5" id="KW-0808">Transferase</keyword>
<dbReference type="PROSITE" id="PS01035">
    <property type="entry name" value="PTS_EIIB_TYPE_1_CYS"/>
    <property type="match status" value="1"/>
</dbReference>
<comment type="subcellular location">
    <subcellularLocation>
        <location evidence="1">Cell membrane</location>
        <topology evidence="1">Multi-pass membrane protein</topology>
    </subcellularLocation>
</comment>
<evidence type="ECO:0000256" key="10">
    <source>
        <dbReference type="ARBA" id="ARBA00023136"/>
    </source>
</evidence>
<keyword evidence="2" id="KW-0813">Transport</keyword>
<feature type="transmembrane region" description="Helical" evidence="12">
    <location>
        <begin position="258"/>
        <end position="276"/>
    </location>
</feature>
<evidence type="ECO:0000256" key="4">
    <source>
        <dbReference type="ARBA" id="ARBA00022597"/>
    </source>
</evidence>
<evidence type="ECO:0000259" key="14">
    <source>
        <dbReference type="PROSITE" id="PS51098"/>
    </source>
</evidence>
<dbReference type="InterPro" id="IPR001127">
    <property type="entry name" value="PTS_EIIA_1_perm"/>
</dbReference>
<feature type="domain" description="PTS EIIA type-1" evidence="13">
    <location>
        <begin position="530"/>
        <end position="634"/>
    </location>
</feature>
<dbReference type="STRING" id="1121919.SAMN02745975_01423"/>
<dbReference type="GO" id="GO:0005886">
    <property type="term" value="C:plasma membrane"/>
    <property type="evidence" value="ECO:0007669"/>
    <property type="project" value="UniProtKB-SubCell"/>
</dbReference>
<dbReference type="GO" id="GO:0009401">
    <property type="term" value="P:phosphoenolpyruvate-dependent sugar phosphotransferase system"/>
    <property type="evidence" value="ECO:0007669"/>
    <property type="project" value="UniProtKB-KW"/>
</dbReference>
<feature type="transmembrane region" description="Helical" evidence="12">
    <location>
        <begin position="157"/>
        <end position="177"/>
    </location>
</feature>
<dbReference type="SUPFAM" id="SSF55604">
    <property type="entry name" value="Glucose permease domain IIB"/>
    <property type="match status" value="1"/>
</dbReference>
<dbReference type="PROSITE" id="PS51093">
    <property type="entry name" value="PTS_EIIA_TYPE_1"/>
    <property type="match status" value="1"/>
</dbReference>
<feature type="transmembrane region" description="Helical" evidence="12">
    <location>
        <begin position="21"/>
        <end position="40"/>
    </location>
</feature>
<sequence>MKKGRSNYFSILQKIGQSLMIPVTVLPAAGLLVALGRMIQNIIQASSTPVNNLFLALGQILYSGGLAIFEQLPVIFAIGVAIGFTSSAGIAGLASVVGYFTMVNVIHIMADIRQIGFEINTGVLGGIVIGFLAAKVYNKYFETKFHPIFGFFSGKRLVPIITAVIGIGVGICFGFIWPPIQGLIRGFGTYITSSPLGPAFYAAGKRLLIPVGLHHVYYPSFLFEFGEFVTNTGQLLHGESPRYFAGDPTAGKFMASEFPIMLFGLPAAAFAIVLRAEKNKRRAVSGIMLSAALTSIITGITEPIEFTFIFVGPTLYVFHVGAAFLSGILTNYFNIRLGYTFSASLIDYIIGFYNQENSIYLFLVIGPLIAILYFTVFYWLIGVQDIKTLGREEGEARETLMKSSSQKAVEVLEALGGAVNIEHIDACITRLRLVVYDFEKVDQNRLKQLGATGIFRVGSRNFQAIFGTEADMLRDQIYDMLLKSRDSQIVKNTEADREISSVKKEEKEHHHVFIHAPVSGEMMKLEDVPDDLFAEKMLGEGIAIYPSDSTVYSPVNGKIIQLFRTNHAVGILSEEGVEILIHIGIDTVKMDGEGFQMKVSQGDCVKMGDPLIVFDHALIQAKAKSIITPIIIINSDDFNGISVLKEGKIQAKEALLKIYL</sequence>
<evidence type="ECO:0000259" key="13">
    <source>
        <dbReference type="PROSITE" id="PS51093"/>
    </source>
</evidence>
<dbReference type="FunFam" id="2.70.70.10:FF:000001">
    <property type="entry name" value="PTS system glucose-specific IIA component"/>
    <property type="match status" value="1"/>
</dbReference>
<evidence type="ECO:0000256" key="5">
    <source>
        <dbReference type="ARBA" id="ARBA00022679"/>
    </source>
</evidence>
<gene>
    <name evidence="16" type="ORF">SAMN02745975_01423</name>
</gene>
<name>A0A1M6H317_9FIRM</name>
<keyword evidence="8" id="KW-0418">Kinase</keyword>
<dbReference type="PROSITE" id="PS51098">
    <property type="entry name" value="PTS_EIIB_TYPE_1"/>
    <property type="match status" value="1"/>
</dbReference>
<dbReference type="PANTHER" id="PTHR30009:SF20">
    <property type="entry name" value="PTS SYSTEM GLUCOSE-SPECIFIC EIICB COMPONENT-RELATED"/>
    <property type="match status" value="1"/>
</dbReference>
<evidence type="ECO:0000256" key="2">
    <source>
        <dbReference type="ARBA" id="ARBA00022448"/>
    </source>
</evidence>
<dbReference type="GO" id="GO:0008982">
    <property type="term" value="F:protein-N(PI)-phosphohistidine-sugar phosphotransferase activity"/>
    <property type="evidence" value="ECO:0007669"/>
    <property type="project" value="InterPro"/>
</dbReference>
<dbReference type="Proteomes" id="UP000184536">
    <property type="component" value="Unassembled WGS sequence"/>
</dbReference>
<dbReference type="OrthoDB" id="9764327at2"/>
<proteinExistence type="predicted"/>
<dbReference type="InterPro" id="IPR018113">
    <property type="entry name" value="PTrfase_EIIB_Cys"/>
</dbReference>
<feature type="domain" description="PTS EIIC type-1" evidence="15">
    <location>
        <begin position="6"/>
        <end position="393"/>
    </location>
</feature>
<keyword evidence="10 12" id="KW-0472">Membrane</keyword>
<dbReference type="InterPro" id="IPR050429">
    <property type="entry name" value="PTS_Glucose_EIICBA"/>
</dbReference>
<evidence type="ECO:0000256" key="3">
    <source>
        <dbReference type="ARBA" id="ARBA00022475"/>
    </source>
</evidence>
<dbReference type="SUPFAM" id="SSF51261">
    <property type="entry name" value="Duplicated hybrid motif"/>
    <property type="match status" value="1"/>
</dbReference>
<accession>A0A1M6H317</accession>
<dbReference type="PROSITE" id="PS51103">
    <property type="entry name" value="PTS_EIIC_TYPE_1"/>
    <property type="match status" value="1"/>
</dbReference>
<evidence type="ECO:0000256" key="8">
    <source>
        <dbReference type="ARBA" id="ARBA00022777"/>
    </source>
</evidence>
<dbReference type="Pfam" id="PF00367">
    <property type="entry name" value="PTS_EIIB"/>
    <property type="match status" value="1"/>
</dbReference>
<keyword evidence="4" id="KW-0762">Sugar transport</keyword>
<feature type="transmembrane region" description="Helical" evidence="12">
    <location>
        <begin position="359"/>
        <end position="381"/>
    </location>
</feature>
<dbReference type="CDD" id="cd00212">
    <property type="entry name" value="PTS_IIB_glc"/>
    <property type="match status" value="1"/>
</dbReference>
<evidence type="ECO:0000313" key="16">
    <source>
        <dbReference type="EMBL" id="SHJ16593.1"/>
    </source>
</evidence>
<feature type="transmembrane region" description="Helical" evidence="12">
    <location>
        <begin position="283"/>
        <end position="300"/>
    </location>
</feature>
<organism evidence="16 17">
    <name type="scientific">Geosporobacter subterraneus DSM 17957</name>
    <dbReference type="NCBI Taxonomy" id="1121919"/>
    <lineage>
        <taxon>Bacteria</taxon>
        <taxon>Bacillati</taxon>
        <taxon>Bacillota</taxon>
        <taxon>Clostridia</taxon>
        <taxon>Peptostreptococcales</taxon>
        <taxon>Thermotaleaceae</taxon>
        <taxon>Geosporobacter</taxon>
    </lineage>
</organism>
<dbReference type="InterPro" id="IPR011055">
    <property type="entry name" value="Dup_hybrid_motif"/>
</dbReference>
<protein>
    <submittedName>
        <fullName evidence="16">PTS system, glucose-specific IIC component</fullName>
    </submittedName>
</protein>
<dbReference type="Pfam" id="PF00358">
    <property type="entry name" value="PTS_EIIA_1"/>
    <property type="match status" value="1"/>
</dbReference>
<keyword evidence="6" id="KW-0598">Phosphotransferase system</keyword>
<reference evidence="17" key="1">
    <citation type="submission" date="2016-11" db="EMBL/GenBank/DDBJ databases">
        <authorList>
            <person name="Varghese N."/>
            <person name="Submissions S."/>
        </authorList>
    </citation>
    <scope>NUCLEOTIDE SEQUENCE [LARGE SCALE GENOMIC DNA]</scope>
    <source>
        <strain evidence="17">DSM 17957</strain>
    </source>
</reference>
<dbReference type="AlphaFoldDB" id="A0A1M6H317"/>
<dbReference type="InterPro" id="IPR001996">
    <property type="entry name" value="PTS_IIB_1"/>
</dbReference>
<keyword evidence="3" id="KW-1003">Cell membrane</keyword>
<evidence type="ECO:0000259" key="15">
    <source>
        <dbReference type="PROSITE" id="PS51103"/>
    </source>
</evidence>
<feature type="domain" description="PTS EIIB type-1" evidence="14">
    <location>
        <begin position="405"/>
        <end position="487"/>
    </location>
</feature>
<evidence type="ECO:0000256" key="7">
    <source>
        <dbReference type="ARBA" id="ARBA00022692"/>
    </source>
</evidence>
<dbReference type="PANTHER" id="PTHR30009">
    <property type="entry name" value="CYTOCHROME C-TYPE SYNTHESIS PROTEIN AND PTS TRANSMEMBRANE COMPONENT"/>
    <property type="match status" value="1"/>
</dbReference>
<keyword evidence="9 12" id="KW-1133">Transmembrane helix</keyword>
<evidence type="ECO:0000256" key="1">
    <source>
        <dbReference type="ARBA" id="ARBA00004651"/>
    </source>
</evidence>
<dbReference type="RefSeq" id="WP_110940652.1">
    <property type="nucleotide sequence ID" value="NZ_FQZV01000016.1"/>
</dbReference>
<dbReference type="Pfam" id="PF02378">
    <property type="entry name" value="PTS_EIIC"/>
    <property type="match status" value="1"/>
</dbReference>
<evidence type="ECO:0000256" key="9">
    <source>
        <dbReference type="ARBA" id="ARBA00022989"/>
    </source>
</evidence>
<dbReference type="Gene3D" id="3.30.1360.60">
    <property type="entry name" value="Glucose permease domain IIB"/>
    <property type="match status" value="1"/>
</dbReference>
<evidence type="ECO:0000256" key="11">
    <source>
        <dbReference type="PROSITE-ProRule" id="PRU00421"/>
    </source>
</evidence>
<keyword evidence="17" id="KW-1185">Reference proteome</keyword>
<feature type="active site" description="Phosphocysteine intermediate; for EIIB activity" evidence="11">
    <location>
        <position position="427"/>
    </location>
</feature>
<dbReference type="Gene3D" id="2.70.70.10">
    <property type="entry name" value="Glucose Permease (Domain IIA)"/>
    <property type="match status" value="1"/>
</dbReference>
<keyword evidence="7 12" id="KW-0812">Transmembrane</keyword>
<evidence type="ECO:0000256" key="6">
    <source>
        <dbReference type="ARBA" id="ARBA00022683"/>
    </source>
</evidence>
<dbReference type="NCBIfam" id="TIGR00826">
    <property type="entry name" value="EIIB_glc"/>
    <property type="match status" value="1"/>
</dbReference>
<dbReference type="InterPro" id="IPR003352">
    <property type="entry name" value="PTS_EIIC"/>
</dbReference>
<dbReference type="GO" id="GO:0016301">
    <property type="term" value="F:kinase activity"/>
    <property type="evidence" value="ECO:0007669"/>
    <property type="project" value="UniProtKB-KW"/>
</dbReference>
<dbReference type="NCBIfam" id="TIGR00830">
    <property type="entry name" value="PTBA"/>
    <property type="match status" value="1"/>
</dbReference>
<dbReference type="PROSITE" id="PS00371">
    <property type="entry name" value="PTS_EIIA_TYPE_1_HIS"/>
    <property type="match status" value="1"/>
</dbReference>
<dbReference type="GO" id="GO:0090563">
    <property type="term" value="F:protein-phosphocysteine-sugar phosphotransferase activity"/>
    <property type="evidence" value="ECO:0007669"/>
    <property type="project" value="TreeGrafter"/>
</dbReference>